<gene>
    <name evidence="1" type="ORF">L1987_05647</name>
</gene>
<accession>A0ACB9JW18</accession>
<comment type="caution">
    <text evidence="1">The sequence shown here is derived from an EMBL/GenBank/DDBJ whole genome shotgun (WGS) entry which is preliminary data.</text>
</comment>
<evidence type="ECO:0000313" key="1">
    <source>
        <dbReference type="EMBL" id="KAI3824197.1"/>
    </source>
</evidence>
<protein>
    <submittedName>
        <fullName evidence="1">Uncharacterized protein</fullName>
    </submittedName>
</protein>
<proteinExistence type="predicted"/>
<dbReference type="EMBL" id="CM042019">
    <property type="protein sequence ID" value="KAI3824197.1"/>
    <property type="molecule type" value="Genomic_DNA"/>
</dbReference>
<organism evidence="1 2">
    <name type="scientific">Smallanthus sonchifolius</name>
    <dbReference type="NCBI Taxonomy" id="185202"/>
    <lineage>
        <taxon>Eukaryota</taxon>
        <taxon>Viridiplantae</taxon>
        <taxon>Streptophyta</taxon>
        <taxon>Embryophyta</taxon>
        <taxon>Tracheophyta</taxon>
        <taxon>Spermatophyta</taxon>
        <taxon>Magnoliopsida</taxon>
        <taxon>eudicotyledons</taxon>
        <taxon>Gunneridae</taxon>
        <taxon>Pentapetalae</taxon>
        <taxon>asterids</taxon>
        <taxon>campanulids</taxon>
        <taxon>Asterales</taxon>
        <taxon>Asteraceae</taxon>
        <taxon>Asteroideae</taxon>
        <taxon>Heliantheae alliance</taxon>
        <taxon>Millerieae</taxon>
        <taxon>Smallanthus</taxon>
    </lineage>
</organism>
<reference evidence="2" key="1">
    <citation type="journal article" date="2022" name="Mol. Ecol. Resour.">
        <title>The genomes of chicory, endive, great burdock and yacon provide insights into Asteraceae palaeo-polyploidization history and plant inulin production.</title>
        <authorList>
            <person name="Fan W."/>
            <person name="Wang S."/>
            <person name="Wang H."/>
            <person name="Wang A."/>
            <person name="Jiang F."/>
            <person name="Liu H."/>
            <person name="Zhao H."/>
            <person name="Xu D."/>
            <person name="Zhang Y."/>
        </authorList>
    </citation>
    <scope>NUCLEOTIDE SEQUENCE [LARGE SCALE GENOMIC DNA]</scope>
    <source>
        <strain evidence="2">cv. Yunnan</strain>
    </source>
</reference>
<keyword evidence="2" id="KW-1185">Reference proteome</keyword>
<sequence>MFVICAMILKDKEFPFTRTASKDLITDQHSHKFVLDSWDLDKVVEIINCVRERGNVVIPAFCDARHSDVREQKVSFGKYESHPRIQLRPVWYQSQTTAAATTPATTTEDRTVGISLLLSSTPHNSHLESFTTA</sequence>
<name>A0ACB9JW18_9ASTR</name>
<evidence type="ECO:0000313" key="2">
    <source>
        <dbReference type="Proteomes" id="UP001056120"/>
    </source>
</evidence>
<reference evidence="1 2" key="2">
    <citation type="journal article" date="2022" name="Mol. Ecol. Resour.">
        <title>The genomes of chicory, endive, great burdock and yacon provide insights into Asteraceae paleo-polyploidization history and plant inulin production.</title>
        <authorList>
            <person name="Fan W."/>
            <person name="Wang S."/>
            <person name="Wang H."/>
            <person name="Wang A."/>
            <person name="Jiang F."/>
            <person name="Liu H."/>
            <person name="Zhao H."/>
            <person name="Xu D."/>
            <person name="Zhang Y."/>
        </authorList>
    </citation>
    <scope>NUCLEOTIDE SEQUENCE [LARGE SCALE GENOMIC DNA]</scope>
    <source>
        <strain evidence="2">cv. Yunnan</strain>
        <tissue evidence="1">Leaves</tissue>
    </source>
</reference>
<dbReference type="Proteomes" id="UP001056120">
    <property type="component" value="Linkage Group LG02"/>
</dbReference>